<dbReference type="Pfam" id="PF00001">
    <property type="entry name" value="7tm_1"/>
    <property type="match status" value="1"/>
</dbReference>
<dbReference type="SUPFAM" id="SSF81321">
    <property type="entry name" value="Family A G protein-coupled receptor-like"/>
    <property type="match status" value="1"/>
</dbReference>
<keyword evidence="2 6" id="KW-0812">Transmembrane</keyword>
<dbReference type="EMBL" id="NAJO01000064">
    <property type="protein sequence ID" value="OQN96588.1"/>
    <property type="molecule type" value="Genomic_DNA"/>
</dbReference>
<feature type="domain" description="G-protein coupled receptors family 1 profile" evidence="7">
    <location>
        <begin position="36"/>
        <end position="284"/>
    </location>
</feature>
<dbReference type="PANTHER" id="PTHR23112:SF37">
    <property type="entry name" value="G PROTEIN-COUPLED RECEPTOR GPR1"/>
    <property type="match status" value="1"/>
</dbReference>
<evidence type="ECO:0000256" key="5">
    <source>
        <dbReference type="SAM" id="MobiDB-lite"/>
    </source>
</evidence>
<feature type="transmembrane region" description="Helical" evidence="6">
    <location>
        <begin position="230"/>
        <end position="249"/>
    </location>
</feature>
<dbReference type="InParanoid" id="A0A1V8SBL6"/>
<sequence length="413" mass="45370">MAVPPIGDPGSLSPLPLALHRGLTAVAFFGFLSFLASTALFLRLTYKLVLQHHKTHTRANQFLLLITNLIFADIQQSIAFLLNAQWLRSNAIDVGTPTCWAQGWFVSTGDLASGLFTFAIAVHSYADIVHDFRLGYKTFLATIAGLWTFNYVLALVGPVMHPKDYYVRAGAWCWINLKYKDERLWLHYFWILIAEFGSVIIYALIWLILRRRVKEAFYTTSSTALRAKSAAKLIIAYPVVYVVCTLPLVTARLTTMAGGTVTYTTLCVAAAMITSNGWLDVLLYTLTRQGLIFGDDLPSENAGVIETFRIRPDDAFGTVTTIEAGGSATSGVRARRHGRLNSKGMLGSRSGSQENLFDAKGGLVGLQHGVKAETVVNVRSERAVGIPMGRLSGRGSDSEIGKEEGRRKVSEEI</sequence>
<dbReference type="InterPro" id="IPR000276">
    <property type="entry name" value="GPCR_Rhodpsn"/>
</dbReference>
<evidence type="ECO:0000256" key="4">
    <source>
        <dbReference type="ARBA" id="ARBA00023136"/>
    </source>
</evidence>
<dbReference type="InterPro" id="IPR017452">
    <property type="entry name" value="GPCR_Rhodpsn_7TM"/>
</dbReference>
<dbReference type="PANTHER" id="PTHR23112">
    <property type="entry name" value="G PROTEIN-COUPLED RECEPTOR 157-RELATED"/>
    <property type="match status" value="1"/>
</dbReference>
<organism evidence="8 9">
    <name type="scientific">Cryoendolithus antarcticus</name>
    <dbReference type="NCBI Taxonomy" id="1507870"/>
    <lineage>
        <taxon>Eukaryota</taxon>
        <taxon>Fungi</taxon>
        <taxon>Dikarya</taxon>
        <taxon>Ascomycota</taxon>
        <taxon>Pezizomycotina</taxon>
        <taxon>Dothideomycetes</taxon>
        <taxon>Dothideomycetidae</taxon>
        <taxon>Cladosporiales</taxon>
        <taxon>Cladosporiaceae</taxon>
        <taxon>Cryoendolithus</taxon>
    </lineage>
</organism>
<dbReference type="GO" id="GO:0004930">
    <property type="term" value="F:G protein-coupled receptor activity"/>
    <property type="evidence" value="ECO:0007669"/>
    <property type="project" value="InterPro"/>
</dbReference>
<gene>
    <name evidence="8" type="ORF">B0A48_17018</name>
</gene>
<accession>A0A1V8SBL6</accession>
<evidence type="ECO:0000256" key="3">
    <source>
        <dbReference type="ARBA" id="ARBA00022989"/>
    </source>
</evidence>
<reference evidence="9" key="1">
    <citation type="submission" date="2017-03" db="EMBL/GenBank/DDBJ databases">
        <title>Genomes of endolithic fungi from Antarctica.</title>
        <authorList>
            <person name="Coleine C."/>
            <person name="Masonjones S."/>
            <person name="Stajich J.E."/>
        </authorList>
    </citation>
    <scope>NUCLEOTIDE SEQUENCE [LARGE SCALE GENOMIC DNA]</scope>
    <source>
        <strain evidence="9">CCFEE 5527</strain>
    </source>
</reference>
<feature type="transmembrane region" description="Helical" evidence="6">
    <location>
        <begin position="138"/>
        <end position="160"/>
    </location>
</feature>
<dbReference type="CDD" id="cd00637">
    <property type="entry name" value="7tm_classA_rhodopsin-like"/>
    <property type="match status" value="1"/>
</dbReference>
<keyword evidence="9" id="KW-1185">Reference proteome</keyword>
<dbReference type="GO" id="GO:0007189">
    <property type="term" value="P:adenylate cyclase-activating G protein-coupled receptor signaling pathway"/>
    <property type="evidence" value="ECO:0007669"/>
    <property type="project" value="TreeGrafter"/>
</dbReference>
<keyword evidence="3 6" id="KW-1133">Transmembrane helix</keyword>
<dbReference type="AlphaFoldDB" id="A0A1V8SBL6"/>
<feature type="transmembrane region" description="Helical" evidence="6">
    <location>
        <begin position="188"/>
        <end position="209"/>
    </location>
</feature>
<name>A0A1V8SBL6_9PEZI</name>
<keyword evidence="4 6" id="KW-0472">Membrane</keyword>
<dbReference type="OrthoDB" id="100006at2759"/>
<protein>
    <recommendedName>
        <fullName evidence="7">G-protein coupled receptors family 1 profile domain-containing protein</fullName>
    </recommendedName>
</protein>
<feature type="compositionally biased region" description="Basic and acidic residues" evidence="5">
    <location>
        <begin position="396"/>
        <end position="413"/>
    </location>
</feature>
<evidence type="ECO:0000256" key="1">
    <source>
        <dbReference type="ARBA" id="ARBA00004141"/>
    </source>
</evidence>
<dbReference type="Proteomes" id="UP000192596">
    <property type="component" value="Unassembled WGS sequence"/>
</dbReference>
<dbReference type="PROSITE" id="PS50262">
    <property type="entry name" value="G_PROTEIN_RECEP_F1_2"/>
    <property type="match status" value="1"/>
</dbReference>
<feature type="transmembrane region" description="Helical" evidence="6">
    <location>
        <begin position="261"/>
        <end position="283"/>
    </location>
</feature>
<feature type="region of interest" description="Disordered" evidence="5">
    <location>
        <begin position="387"/>
        <end position="413"/>
    </location>
</feature>
<evidence type="ECO:0000313" key="8">
    <source>
        <dbReference type="EMBL" id="OQN96588.1"/>
    </source>
</evidence>
<comment type="subcellular location">
    <subcellularLocation>
        <location evidence="1">Membrane</location>
        <topology evidence="1">Multi-pass membrane protein</topology>
    </subcellularLocation>
</comment>
<evidence type="ECO:0000256" key="2">
    <source>
        <dbReference type="ARBA" id="ARBA00022692"/>
    </source>
</evidence>
<feature type="transmembrane region" description="Helical" evidence="6">
    <location>
        <begin position="22"/>
        <end position="42"/>
    </location>
</feature>
<feature type="transmembrane region" description="Helical" evidence="6">
    <location>
        <begin position="104"/>
        <end position="126"/>
    </location>
</feature>
<evidence type="ECO:0000256" key="6">
    <source>
        <dbReference type="SAM" id="Phobius"/>
    </source>
</evidence>
<comment type="caution">
    <text evidence="8">The sequence shown here is derived from an EMBL/GenBank/DDBJ whole genome shotgun (WGS) entry which is preliminary data.</text>
</comment>
<evidence type="ECO:0000259" key="7">
    <source>
        <dbReference type="PROSITE" id="PS50262"/>
    </source>
</evidence>
<dbReference type="STRING" id="1507870.A0A1V8SBL6"/>
<dbReference type="GO" id="GO:0005886">
    <property type="term" value="C:plasma membrane"/>
    <property type="evidence" value="ECO:0007669"/>
    <property type="project" value="TreeGrafter"/>
</dbReference>
<evidence type="ECO:0000313" key="9">
    <source>
        <dbReference type="Proteomes" id="UP000192596"/>
    </source>
</evidence>
<feature type="transmembrane region" description="Helical" evidence="6">
    <location>
        <begin position="62"/>
        <end position="84"/>
    </location>
</feature>
<dbReference type="Gene3D" id="1.20.1070.10">
    <property type="entry name" value="Rhodopsin 7-helix transmembrane proteins"/>
    <property type="match status" value="1"/>
</dbReference>
<proteinExistence type="predicted"/>